<accession>A0A8B9NPM8</accession>
<feature type="domain" description="STAS" evidence="7">
    <location>
        <begin position="535"/>
        <end position="785"/>
    </location>
</feature>
<feature type="transmembrane region" description="Helical" evidence="6">
    <location>
        <begin position="448"/>
        <end position="466"/>
    </location>
</feature>
<reference evidence="8" key="1">
    <citation type="submission" date="2025-08" db="UniProtKB">
        <authorList>
            <consortium name="Ensembl"/>
        </authorList>
    </citation>
    <scope>IDENTIFICATION</scope>
</reference>
<dbReference type="Proteomes" id="UP000694541">
    <property type="component" value="Unplaced"/>
</dbReference>
<evidence type="ECO:0000256" key="2">
    <source>
        <dbReference type="ARBA" id="ARBA00022692"/>
    </source>
</evidence>
<feature type="transmembrane region" description="Helical" evidence="6">
    <location>
        <begin position="261"/>
        <end position="283"/>
    </location>
</feature>
<feature type="transmembrane region" description="Helical" evidence="6">
    <location>
        <begin position="186"/>
        <end position="216"/>
    </location>
</feature>
<dbReference type="InterPro" id="IPR001902">
    <property type="entry name" value="SLC26A/SulP_fam"/>
</dbReference>
<dbReference type="Gene3D" id="3.30.750.24">
    <property type="entry name" value="STAS domain"/>
    <property type="match status" value="1"/>
</dbReference>
<feature type="transmembrane region" description="Helical" evidence="6">
    <location>
        <begin position="346"/>
        <end position="364"/>
    </location>
</feature>
<evidence type="ECO:0000313" key="8">
    <source>
        <dbReference type="Ensembl" id="ENSANIP00000021906.1"/>
    </source>
</evidence>
<keyword evidence="2 6" id="KW-0812">Transmembrane</keyword>
<protein>
    <submittedName>
        <fullName evidence="8">Solute carrier family 26 member 8</fullName>
    </submittedName>
</protein>
<feature type="transmembrane region" description="Helical" evidence="6">
    <location>
        <begin position="478"/>
        <end position="509"/>
    </location>
</feature>
<dbReference type="PROSITE" id="PS50801">
    <property type="entry name" value="STAS"/>
    <property type="match status" value="1"/>
</dbReference>
<dbReference type="AlphaFoldDB" id="A0A8B9NPM8"/>
<dbReference type="GO" id="GO:0055085">
    <property type="term" value="P:transmembrane transport"/>
    <property type="evidence" value="ECO:0007669"/>
    <property type="project" value="InterPro"/>
</dbReference>
<dbReference type="InterPro" id="IPR011547">
    <property type="entry name" value="SLC26A/SulP_dom"/>
</dbReference>
<dbReference type="CDD" id="cd07042">
    <property type="entry name" value="STAS_SulP_like_sulfate_transporter"/>
    <property type="match status" value="1"/>
</dbReference>
<reference evidence="8" key="2">
    <citation type="submission" date="2025-09" db="UniProtKB">
        <authorList>
            <consortium name="Ensembl"/>
        </authorList>
    </citation>
    <scope>IDENTIFICATION</scope>
</reference>
<name>A0A8B9NPM8_9AVES</name>
<feature type="transmembrane region" description="Helical" evidence="6">
    <location>
        <begin position="116"/>
        <end position="134"/>
    </location>
</feature>
<organism evidence="8 9">
    <name type="scientific">Accipiter nisus</name>
    <name type="common">Eurasian sparrowhawk</name>
    <dbReference type="NCBI Taxonomy" id="211598"/>
    <lineage>
        <taxon>Eukaryota</taxon>
        <taxon>Metazoa</taxon>
        <taxon>Chordata</taxon>
        <taxon>Craniata</taxon>
        <taxon>Vertebrata</taxon>
        <taxon>Euteleostomi</taxon>
        <taxon>Archelosauria</taxon>
        <taxon>Archosauria</taxon>
        <taxon>Dinosauria</taxon>
        <taxon>Saurischia</taxon>
        <taxon>Theropoda</taxon>
        <taxon>Coelurosauria</taxon>
        <taxon>Aves</taxon>
        <taxon>Neognathae</taxon>
        <taxon>Neoaves</taxon>
        <taxon>Telluraves</taxon>
        <taxon>Accipitrimorphae</taxon>
        <taxon>Accipitriformes</taxon>
        <taxon>Accipitridae</taxon>
        <taxon>Accipitrinae</taxon>
        <taxon>Accipiter</taxon>
    </lineage>
</organism>
<evidence type="ECO:0000256" key="3">
    <source>
        <dbReference type="ARBA" id="ARBA00022989"/>
    </source>
</evidence>
<comment type="subcellular location">
    <subcellularLocation>
        <location evidence="1">Membrane</location>
        <topology evidence="1">Multi-pass membrane protein</topology>
    </subcellularLocation>
</comment>
<feature type="transmembrane region" description="Helical" evidence="6">
    <location>
        <begin position="418"/>
        <end position="436"/>
    </location>
</feature>
<dbReference type="GO" id="GO:0016020">
    <property type="term" value="C:membrane"/>
    <property type="evidence" value="ECO:0007669"/>
    <property type="project" value="UniProtKB-SubCell"/>
</dbReference>
<evidence type="ECO:0000313" key="9">
    <source>
        <dbReference type="Proteomes" id="UP000694541"/>
    </source>
</evidence>
<dbReference type="PANTHER" id="PTHR11814">
    <property type="entry name" value="SULFATE TRANSPORTER"/>
    <property type="match status" value="1"/>
</dbReference>
<dbReference type="Pfam" id="PF00916">
    <property type="entry name" value="Sulfate_transp"/>
    <property type="match status" value="1"/>
</dbReference>
<evidence type="ECO:0000259" key="7">
    <source>
        <dbReference type="PROSITE" id="PS50801"/>
    </source>
</evidence>
<evidence type="ECO:0000256" key="6">
    <source>
        <dbReference type="SAM" id="Phobius"/>
    </source>
</evidence>
<evidence type="ECO:0000256" key="1">
    <source>
        <dbReference type="ARBA" id="ARBA00004141"/>
    </source>
</evidence>
<proteinExistence type="predicted"/>
<feature type="transmembrane region" description="Helical" evidence="6">
    <location>
        <begin position="295"/>
        <end position="313"/>
    </location>
</feature>
<dbReference type="SUPFAM" id="SSF52091">
    <property type="entry name" value="SpoIIaa-like"/>
    <property type="match status" value="1"/>
</dbReference>
<keyword evidence="3 6" id="KW-1133">Transmembrane helix</keyword>
<sequence>MALKKDTVGTYRQPAAHRVQREMQTEEHFQACFERKLSSTLGGALQMPRENRRLQCSFSWGRFRKITLKMFPILNWLFSYRFREWILRDLHAGLSVGMFQIPQGLLGVWLTRLPLPNINGFLSAFCCSMTYVIFGTSHHISIGSFSILNMMVTNILKTVNFNQTLSSNGSLDNFSDPTFMKDYMEALTLTASITFLTGIIQLLLGCFCLGFVTAYLPKTLIDAYLTAAALHVIVSQFTFIFDVMLDFHKGPLGIFYNLFHFFLTLPKANATSILLFLLGVATLRVNTSIMITYKYSPIAFPMELLLIITFSIISNHIHLHAESSSAVVSMIPQRFLPPTPPDLSNLSKIILHAFSLAIVSYFLLDFVGERYASLHNYNIASNQELIAVGLCNICSSFFKSFVVSCAISGTVIQEKTGGRTQLAAAIGASMMLVIALKLGHFFQMMPNGILAAIVVFNMLPFLKKFLDIPILWRKDKYHFVIWLVTFAAVLCFDLDVGLAIAMGFTFLIITIRSHRMKMVALGQIPNMNIYRSLSFYRAAREIEGIKIFQCCSSISFANMNHFKTYLLRKMDMKAVPLDESEMRALISLSLSDTAVERKDLKCSCVCDPPLPPPRIPYTEKLVKQRHADSNSSSSSVNLVHWSKYGDKLRSRTLLVEAADMQCASPGFNTGLTTEKNKDEERKACLSPGSAIDNSSVQLDQEEQPIHLPCPVHTIILDFSMVQFVDLIGSELLQQIIRMFHAIGITVLIAGCHSSVIADFEKNDFFDSCVTKERFFLTLHDAVLAALDKHQKPDELEPTVKEFAEEPLAEQQKGRSLLLKKNKDFFSAKNSDDKLLQEEPISDISCSAQNKAEPSFLRQHDTPPLQSDFQDPGWGKRWKYTSNP</sequence>
<keyword evidence="9" id="KW-1185">Reference proteome</keyword>
<keyword evidence="4 6" id="KW-0472">Membrane</keyword>
<evidence type="ECO:0000256" key="4">
    <source>
        <dbReference type="ARBA" id="ARBA00023136"/>
    </source>
</evidence>
<feature type="transmembrane region" description="Helical" evidence="6">
    <location>
        <begin position="223"/>
        <end position="241"/>
    </location>
</feature>
<dbReference type="InterPro" id="IPR036513">
    <property type="entry name" value="STAS_dom_sf"/>
</dbReference>
<dbReference type="Pfam" id="PF01740">
    <property type="entry name" value="STAS"/>
    <property type="match status" value="1"/>
</dbReference>
<dbReference type="InterPro" id="IPR002645">
    <property type="entry name" value="STAS_dom"/>
</dbReference>
<feature type="region of interest" description="Disordered" evidence="5">
    <location>
        <begin position="851"/>
        <end position="883"/>
    </location>
</feature>
<evidence type="ECO:0000256" key="5">
    <source>
        <dbReference type="SAM" id="MobiDB-lite"/>
    </source>
</evidence>
<dbReference type="Ensembl" id="ENSANIT00000022628.1">
    <property type="protein sequence ID" value="ENSANIP00000021906.1"/>
    <property type="gene ID" value="ENSANIG00000014837.1"/>
</dbReference>